<dbReference type="Proteomes" id="UP000238442">
    <property type="component" value="Chromosome"/>
</dbReference>
<name>A0A2S0HWH3_9FLAO</name>
<keyword evidence="8" id="KW-1185">Reference proteome</keyword>
<dbReference type="RefSeq" id="WP_105216193.1">
    <property type="nucleotide sequence ID" value="NZ_CP027062.1"/>
</dbReference>
<accession>A0A2S0HWH3</accession>
<evidence type="ECO:0008006" key="9">
    <source>
        <dbReference type="Google" id="ProtNLM"/>
    </source>
</evidence>
<sequence>MMHLSNKSKHYGLIALKVLILTATFWFIFDRLADTNNQTISAFTNQMKDADLLYILLFFFMAILNWAMEIRKWQLLVQPLQQISFKSSMQQCLASLTASLWTPNRLGEYGVKPLFYSPEKRKKVMLLKLVSNTAQMFVTILFGIPGLIYFLNQYGVAVSLWKPIAIFILVLLLIVSGYYFRKTQLIVKGLSLQKIIKYVKNIPGAIKLQVFLLSVLRYLVFASAFYLILLFLGVELDLFKAIPLITAMYLLASVLPTFIFLDVAIKGGVAIWIFSFAGVDELPVLGAATAMWVLNFVIPALIGTYYVVKFKPVAA</sequence>
<evidence type="ECO:0000313" key="7">
    <source>
        <dbReference type="EMBL" id="AVI50965.1"/>
    </source>
</evidence>
<gene>
    <name evidence="7" type="ORF">C5O00_07155</name>
</gene>
<feature type="transmembrane region" description="Helical" evidence="6">
    <location>
        <begin position="129"/>
        <end position="151"/>
    </location>
</feature>
<keyword evidence="4 6" id="KW-1133">Transmembrane helix</keyword>
<feature type="transmembrane region" description="Helical" evidence="6">
    <location>
        <begin position="282"/>
        <end position="308"/>
    </location>
</feature>
<evidence type="ECO:0000256" key="6">
    <source>
        <dbReference type="SAM" id="Phobius"/>
    </source>
</evidence>
<keyword evidence="2" id="KW-1003">Cell membrane</keyword>
<proteinExistence type="predicted"/>
<dbReference type="KEGG" id="aue:C5O00_07155"/>
<dbReference type="AlphaFoldDB" id="A0A2S0HWH3"/>
<dbReference type="InterPro" id="IPR022791">
    <property type="entry name" value="L-PG_synthase/AglD"/>
</dbReference>
<feature type="transmembrane region" description="Helical" evidence="6">
    <location>
        <begin position="163"/>
        <end position="180"/>
    </location>
</feature>
<keyword evidence="3 6" id="KW-0812">Transmembrane</keyword>
<evidence type="ECO:0000256" key="3">
    <source>
        <dbReference type="ARBA" id="ARBA00022692"/>
    </source>
</evidence>
<evidence type="ECO:0000313" key="8">
    <source>
        <dbReference type="Proteomes" id="UP000238442"/>
    </source>
</evidence>
<keyword evidence="5 6" id="KW-0472">Membrane</keyword>
<comment type="subcellular location">
    <subcellularLocation>
        <location evidence="1">Cell membrane</location>
        <topology evidence="1">Multi-pass membrane protein</topology>
    </subcellularLocation>
</comment>
<dbReference type="EMBL" id="CP027062">
    <property type="protein sequence ID" value="AVI50965.1"/>
    <property type="molecule type" value="Genomic_DNA"/>
</dbReference>
<feature type="transmembrane region" description="Helical" evidence="6">
    <location>
        <begin position="52"/>
        <end position="68"/>
    </location>
</feature>
<organism evidence="7 8">
    <name type="scientific">Pukyongia salina</name>
    <dbReference type="NCBI Taxonomy" id="2094025"/>
    <lineage>
        <taxon>Bacteria</taxon>
        <taxon>Pseudomonadati</taxon>
        <taxon>Bacteroidota</taxon>
        <taxon>Flavobacteriia</taxon>
        <taxon>Flavobacteriales</taxon>
        <taxon>Flavobacteriaceae</taxon>
        <taxon>Pukyongia</taxon>
    </lineage>
</organism>
<evidence type="ECO:0000256" key="4">
    <source>
        <dbReference type="ARBA" id="ARBA00022989"/>
    </source>
</evidence>
<feature type="transmembrane region" description="Helical" evidence="6">
    <location>
        <begin position="12"/>
        <end position="29"/>
    </location>
</feature>
<feature type="transmembrane region" description="Helical" evidence="6">
    <location>
        <begin position="210"/>
        <end position="232"/>
    </location>
</feature>
<dbReference type="GO" id="GO:0005886">
    <property type="term" value="C:plasma membrane"/>
    <property type="evidence" value="ECO:0007669"/>
    <property type="project" value="UniProtKB-SubCell"/>
</dbReference>
<protein>
    <recommendedName>
        <fullName evidence="9">Lysylphosphatidylglycerol synthase TM region</fullName>
    </recommendedName>
</protein>
<reference evidence="7 8" key="1">
    <citation type="submission" date="2018-02" db="EMBL/GenBank/DDBJ databases">
        <title>Genomic analysis of the strain RR4-38 isolated from a seawater recirculating aquaculture system.</title>
        <authorList>
            <person name="Kim Y.-S."/>
            <person name="Jang Y.H."/>
            <person name="Kim K.-H."/>
        </authorList>
    </citation>
    <scope>NUCLEOTIDE SEQUENCE [LARGE SCALE GENOMIC DNA]</scope>
    <source>
        <strain evidence="7 8">RR4-38</strain>
    </source>
</reference>
<dbReference type="OrthoDB" id="1121314at2"/>
<evidence type="ECO:0000256" key="5">
    <source>
        <dbReference type="ARBA" id="ARBA00023136"/>
    </source>
</evidence>
<evidence type="ECO:0000256" key="1">
    <source>
        <dbReference type="ARBA" id="ARBA00004651"/>
    </source>
</evidence>
<feature type="transmembrane region" description="Helical" evidence="6">
    <location>
        <begin position="238"/>
        <end position="261"/>
    </location>
</feature>
<dbReference type="Pfam" id="PF03706">
    <property type="entry name" value="LPG_synthase_TM"/>
    <property type="match status" value="1"/>
</dbReference>
<evidence type="ECO:0000256" key="2">
    <source>
        <dbReference type="ARBA" id="ARBA00022475"/>
    </source>
</evidence>